<dbReference type="GeneID" id="25978463"/>
<evidence type="ECO:0000313" key="2">
    <source>
        <dbReference type="Proteomes" id="UP000007796"/>
    </source>
</evidence>
<dbReference type="EMBL" id="GL629756">
    <property type="protein sequence ID" value="EFX04908.1"/>
    <property type="molecule type" value="Genomic_DNA"/>
</dbReference>
<dbReference type="HOGENOM" id="CLU_069195_0_0_1"/>
<sequence length="235" mass="26371">MAPNDNRPDAVPVKDEADLVMFAQVISVSFSDDPLHRYVLMGSESHPGHPKLHTPGFQEENWLATMRSRFEGGGLLLQSYNWAAVAVWLPPGIKKAAPRLPIPEGAVEYLDKFGQIKKQYLGDRLHWYLNLIARAPGRLDKGNYIHTLSRPNNFLMHLSFSGAIRTLIEPYVRKALEEGFPVYLEATSTHARDIYIYFGFRVLEEVRIGEGIINAEGWVEQGGEGVLLWAMAAGL</sequence>
<dbReference type="eggNOG" id="ENOG502RYMB">
    <property type="taxonomic scope" value="Eukaryota"/>
</dbReference>
<dbReference type="STRING" id="655863.F0XBD5"/>
<dbReference type="Gene3D" id="3.40.630.30">
    <property type="match status" value="2"/>
</dbReference>
<dbReference type="Proteomes" id="UP000007796">
    <property type="component" value="Unassembled WGS sequence"/>
</dbReference>
<dbReference type="OrthoDB" id="410198at2759"/>
<evidence type="ECO:0008006" key="3">
    <source>
        <dbReference type="Google" id="ProtNLM"/>
    </source>
</evidence>
<reference evidence="1 2" key="1">
    <citation type="journal article" date="2011" name="Proc. Natl. Acad. Sci. U.S.A.">
        <title>Genome and transcriptome analyses of the mountain pine beetle-fungal symbiont Grosmannia clavigera, a lodgepole pine pathogen.</title>
        <authorList>
            <person name="DiGuistini S."/>
            <person name="Wang Y."/>
            <person name="Liao N.Y."/>
            <person name="Taylor G."/>
            <person name="Tanguay P."/>
            <person name="Feau N."/>
            <person name="Henrissat B."/>
            <person name="Chan S.K."/>
            <person name="Hesse-Orce U."/>
            <person name="Alamouti S.M."/>
            <person name="Tsui C.K.M."/>
            <person name="Docking R.T."/>
            <person name="Levasseur A."/>
            <person name="Haridas S."/>
            <person name="Robertson G."/>
            <person name="Birol I."/>
            <person name="Holt R.A."/>
            <person name="Marra M.A."/>
            <person name="Hamelin R.C."/>
            <person name="Hirst M."/>
            <person name="Jones S.J.M."/>
            <person name="Bohlmann J."/>
            <person name="Breuil C."/>
        </authorList>
    </citation>
    <scope>NUCLEOTIDE SEQUENCE [LARGE SCALE GENOMIC DNA]</scope>
    <source>
        <strain evidence="2">kw1407 / UAMH 11150</strain>
    </source>
</reference>
<proteinExistence type="predicted"/>
<evidence type="ECO:0000313" key="1">
    <source>
        <dbReference type="EMBL" id="EFX04908.1"/>
    </source>
</evidence>
<name>F0XBD5_GROCL</name>
<dbReference type="InParanoid" id="F0XBD5"/>
<dbReference type="PANTHER" id="PTHR42791">
    <property type="entry name" value="GNAT FAMILY ACETYLTRANSFERASE"/>
    <property type="match status" value="1"/>
</dbReference>
<dbReference type="InterPro" id="IPR052523">
    <property type="entry name" value="Trichothecene_AcTrans"/>
</dbReference>
<accession>F0XBD5</accession>
<keyword evidence="2" id="KW-1185">Reference proteome</keyword>
<dbReference type="AlphaFoldDB" id="F0XBD5"/>
<gene>
    <name evidence="1" type="ORF">CMQ_5170</name>
</gene>
<dbReference type="PANTHER" id="PTHR42791:SF1">
    <property type="entry name" value="N-ACETYLTRANSFERASE DOMAIN-CONTAINING PROTEIN"/>
    <property type="match status" value="1"/>
</dbReference>
<dbReference type="FunCoup" id="F0XBD5">
    <property type="interactions" value="44"/>
</dbReference>
<protein>
    <recommendedName>
        <fullName evidence="3">N-acetyltransferase domain-containing protein</fullName>
    </recommendedName>
</protein>
<organism evidence="2">
    <name type="scientific">Grosmannia clavigera (strain kw1407 / UAMH 11150)</name>
    <name type="common">Blue stain fungus</name>
    <name type="synonym">Graphiocladiella clavigera</name>
    <dbReference type="NCBI Taxonomy" id="655863"/>
    <lineage>
        <taxon>Eukaryota</taxon>
        <taxon>Fungi</taxon>
        <taxon>Dikarya</taxon>
        <taxon>Ascomycota</taxon>
        <taxon>Pezizomycotina</taxon>
        <taxon>Sordariomycetes</taxon>
        <taxon>Sordariomycetidae</taxon>
        <taxon>Ophiostomatales</taxon>
        <taxon>Ophiostomataceae</taxon>
        <taxon>Leptographium</taxon>
    </lineage>
</organism>
<dbReference type="RefSeq" id="XP_014174390.1">
    <property type="nucleotide sequence ID" value="XM_014318915.1"/>
</dbReference>